<dbReference type="KEGG" id="lab:LA76x_0491"/>
<dbReference type="EMBL" id="CP011129">
    <property type="protein sequence ID" value="ALN78652.1"/>
    <property type="molecule type" value="Genomic_DNA"/>
</dbReference>
<organism evidence="2 3">
    <name type="scientific">Lysobacter antibioticus</name>
    <dbReference type="NCBI Taxonomy" id="84531"/>
    <lineage>
        <taxon>Bacteria</taxon>
        <taxon>Pseudomonadati</taxon>
        <taxon>Pseudomonadota</taxon>
        <taxon>Gammaproteobacteria</taxon>
        <taxon>Lysobacterales</taxon>
        <taxon>Lysobacteraceae</taxon>
        <taxon>Lysobacter</taxon>
    </lineage>
</organism>
<evidence type="ECO:0000313" key="3">
    <source>
        <dbReference type="Proteomes" id="UP000060787"/>
    </source>
</evidence>
<dbReference type="InterPro" id="IPR018891">
    <property type="entry name" value="AIPR_C"/>
</dbReference>
<feature type="domain" description="Abortive phage infection protein C-terminal" evidence="1">
    <location>
        <begin position="227"/>
        <end position="413"/>
    </location>
</feature>
<dbReference type="Pfam" id="PF10592">
    <property type="entry name" value="AIPR"/>
    <property type="match status" value="1"/>
</dbReference>
<name>A0A0S2F543_LYSAN</name>
<dbReference type="Proteomes" id="UP000060787">
    <property type="component" value="Chromosome"/>
</dbReference>
<keyword evidence="3" id="KW-1185">Reference proteome</keyword>
<evidence type="ECO:0000259" key="1">
    <source>
        <dbReference type="Pfam" id="PF10592"/>
    </source>
</evidence>
<dbReference type="PATRIC" id="fig|84531.8.peg.512"/>
<sequence>MMYDKIKADIRGSYYQQQFANDGQRFVAWYVRNIHGQDTNQTKYCITDGADDKQIDAVVIDDEQSAVYIVQGKFHSGSIIDAEPLREVLSSWVQLRDLPKLQENANNKLKQRLSDLSRALEDGYDIHFELIATAELTDAAEKDLAAFQRALAEDESFSASLTLIAPEELQRRYDMALERDNPYLRHALRLEPGKYVDMTVGQTSVVMAAVPLKECLEFPGIKDGSLFQKNVRQSLGLSNSVNKQIKSTIYSDRHRDFFFFHNGITAICSDMSIENGILNMRGLSVVNGCQSLTTILSCSEQVKKLDETYVMFRFYEIKQHDRADKISTSTNSQSTVKPRDLRSNDKRVLALKRALEHRYPDGYLLTKRGEQAPADRNQDRVVDMASLGKHMMSWHSQRPNIAYSETKIFDTYFEQLFKRDYTPEKAIALKEWMDLIMRKWDKDNPLGFNETLLAMKSYAPFHHLLAVSYFFAYSSKQPDRVPAPDVALAKAKESNIYDWIVSLAGKALNMALTNAANEPLAANRVFSPNNWMKAKSSLSGVANVVQTQLMMLPDMGAKDQCAALILPPEAFEYRWQAD</sequence>
<dbReference type="STRING" id="84531.LA76x_0491"/>
<accession>A0A0S2F543</accession>
<proteinExistence type="predicted"/>
<evidence type="ECO:0000313" key="2">
    <source>
        <dbReference type="EMBL" id="ALN78652.1"/>
    </source>
</evidence>
<protein>
    <submittedName>
        <fullName evidence="2">AIPR family protein</fullName>
    </submittedName>
</protein>
<reference evidence="2 3" key="1">
    <citation type="journal article" date="2015" name="BMC Genomics">
        <title>Comparative genomics and metabolic profiling of the genus Lysobacter.</title>
        <authorList>
            <person name="de Bruijn I."/>
            <person name="Cheng X."/>
            <person name="de Jager V."/>
            <person name="Exposito R.G."/>
            <person name="Watrous J."/>
            <person name="Patel N."/>
            <person name="Postma J."/>
            <person name="Dorrestein P.C."/>
            <person name="Kobayashi D."/>
            <person name="Raaijmakers J.M."/>
        </authorList>
    </citation>
    <scope>NUCLEOTIDE SEQUENCE [LARGE SCALE GENOMIC DNA]</scope>
    <source>
        <strain evidence="2 3">76</strain>
    </source>
</reference>
<gene>
    <name evidence="2" type="ORF">LA76x_0491</name>
</gene>
<dbReference type="AlphaFoldDB" id="A0A0S2F543"/>